<dbReference type="SUPFAM" id="SSF48300">
    <property type="entry name" value="Ribosomal protein L7/12, oligomerisation (N-terminal) domain"/>
    <property type="match status" value="1"/>
</dbReference>
<keyword evidence="2" id="KW-0689">Ribosomal protein</keyword>
<dbReference type="AlphaFoldDB" id="A0A1E4U293"/>
<feature type="domain" description="Large ribosomal subunit protein bL12 oligomerization" evidence="5">
    <location>
        <begin position="51"/>
        <end position="99"/>
    </location>
</feature>
<dbReference type="InterPro" id="IPR008932">
    <property type="entry name" value="Ribosomal_bL12_oligo"/>
</dbReference>
<dbReference type="Gene3D" id="1.20.5.710">
    <property type="entry name" value="Single helix bin"/>
    <property type="match status" value="1"/>
</dbReference>
<proteinExistence type="inferred from homology"/>
<dbReference type="GO" id="GO:0005762">
    <property type="term" value="C:mitochondrial large ribosomal subunit"/>
    <property type="evidence" value="ECO:0007669"/>
    <property type="project" value="TreeGrafter"/>
</dbReference>
<dbReference type="Pfam" id="PF00542">
    <property type="entry name" value="Ribosomal_L12"/>
    <property type="match status" value="1"/>
</dbReference>
<dbReference type="InterPro" id="IPR036235">
    <property type="entry name" value="Ribosomal_bL12_oligo_N_sf"/>
</dbReference>
<evidence type="ECO:0000313" key="7">
    <source>
        <dbReference type="Proteomes" id="UP000094236"/>
    </source>
</evidence>
<dbReference type="Proteomes" id="UP000094236">
    <property type="component" value="Unassembled WGS sequence"/>
</dbReference>
<evidence type="ECO:0000256" key="1">
    <source>
        <dbReference type="ARBA" id="ARBA00007197"/>
    </source>
</evidence>
<feature type="domain" description="Large ribosomal subunit protein bL12 C-terminal" evidence="4">
    <location>
        <begin position="119"/>
        <end position="186"/>
    </location>
</feature>
<comment type="similarity">
    <text evidence="1">Belongs to the bacterial ribosomal protein bL12 family.</text>
</comment>
<organism evidence="6 7">
    <name type="scientific">Pachysolen tannophilus NRRL Y-2460</name>
    <dbReference type="NCBI Taxonomy" id="669874"/>
    <lineage>
        <taxon>Eukaryota</taxon>
        <taxon>Fungi</taxon>
        <taxon>Dikarya</taxon>
        <taxon>Ascomycota</taxon>
        <taxon>Saccharomycotina</taxon>
        <taxon>Pichiomycetes</taxon>
        <taxon>Pachysolenaceae</taxon>
        <taxon>Pachysolen</taxon>
    </lineage>
</organism>
<reference evidence="7" key="1">
    <citation type="submission" date="2016-05" db="EMBL/GenBank/DDBJ databases">
        <title>Comparative genomics of biotechnologically important yeasts.</title>
        <authorList>
            <consortium name="DOE Joint Genome Institute"/>
            <person name="Riley R."/>
            <person name="Haridas S."/>
            <person name="Wolfe K.H."/>
            <person name="Lopes M.R."/>
            <person name="Hittinger C.T."/>
            <person name="Goker M."/>
            <person name="Salamov A."/>
            <person name="Wisecaver J."/>
            <person name="Long T.M."/>
            <person name="Aerts A.L."/>
            <person name="Barry K."/>
            <person name="Choi C."/>
            <person name="Clum A."/>
            <person name="Coughlan A.Y."/>
            <person name="Deshpande S."/>
            <person name="Douglass A.P."/>
            <person name="Hanson S.J."/>
            <person name="Klenk H.-P."/>
            <person name="Labutti K."/>
            <person name="Lapidus A."/>
            <person name="Lindquist E."/>
            <person name="Lipzen A."/>
            <person name="Meier-Kolthoff J.P."/>
            <person name="Ohm R.A."/>
            <person name="Otillar R.P."/>
            <person name="Pangilinan J."/>
            <person name="Peng Y."/>
            <person name="Rokas A."/>
            <person name="Rosa C.A."/>
            <person name="Scheuner C."/>
            <person name="Sibirny A.A."/>
            <person name="Slot J.C."/>
            <person name="Stielow J.B."/>
            <person name="Sun H."/>
            <person name="Kurtzman C.P."/>
            <person name="Blackwell M."/>
            <person name="Grigoriev I.V."/>
            <person name="Jeffries T.W."/>
        </authorList>
    </citation>
    <scope>NUCLEOTIDE SEQUENCE [LARGE SCALE GENOMIC DNA]</scope>
    <source>
        <strain evidence="7">NRRL Y-2460</strain>
    </source>
</reference>
<evidence type="ECO:0000256" key="3">
    <source>
        <dbReference type="ARBA" id="ARBA00023274"/>
    </source>
</evidence>
<dbReference type="STRING" id="669874.A0A1E4U293"/>
<dbReference type="PANTHER" id="PTHR45987:SF4">
    <property type="entry name" value="LARGE RIBOSOMAL SUBUNIT PROTEIN BL12M"/>
    <property type="match status" value="1"/>
</dbReference>
<evidence type="ECO:0000259" key="4">
    <source>
        <dbReference type="Pfam" id="PF00542"/>
    </source>
</evidence>
<dbReference type="GO" id="GO:0003735">
    <property type="term" value="F:structural constituent of ribosome"/>
    <property type="evidence" value="ECO:0007669"/>
    <property type="project" value="InterPro"/>
</dbReference>
<dbReference type="Gene3D" id="3.30.1390.10">
    <property type="match status" value="1"/>
</dbReference>
<dbReference type="CDD" id="cd00387">
    <property type="entry name" value="Ribosomal_L7_L12"/>
    <property type="match status" value="1"/>
</dbReference>
<dbReference type="OrthoDB" id="250175at2759"/>
<gene>
    <name evidence="6" type="ORF">PACTADRAFT_31521</name>
</gene>
<evidence type="ECO:0000313" key="6">
    <source>
        <dbReference type="EMBL" id="ODV98111.1"/>
    </source>
</evidence>
<dbReference type="PANTHER" id="PTHR45987">
    <property type="entry name" value="39S RIBOSOMAL PROTEIN L12"/>
    <property type="match status" value="1"/>
</dbReference>
<evidence type="ECO:0000256" key="2">
    <source>
        <dbReference type="ARBA" id="ARBA00022980"/>
    </source>
</evidence>
<accession>A0A1E4U293</accession>
<dbReference type="EMBL" id="KV454011">
    <property type="protein sequence ID" value="ODV98111.1"/>
    <property type="molecule type" value="Genomic_DNA"/>
</dbReference>
<dbReference type="GO" id="GO:0006412">
    <property type="term" value="P:translation"/>
    <property type="evidence" value="ECO:0007669"/>
    <property type="project" value="InterPro"/>
</dbReference>
<dbReference type="InterPro" id="IPR000206">
    <property type="entry name" value="Ribosomal_bL12"/>
</dbReference>
<dbReference type="HAMAP" id="MF_00368">
    <property type="entry name" value="Ribosomal_bL12"/>
    <property type="match status" value="1"/>
</dbReference>
<keyword evidence="3" id="KW-0687">Ribonucleoprotein</keyword>
<dbReference type="InterPro" id="IPR013823">
    <property type="entry name" value="Ribosomal_bL12_C"/>
</dbReference>
<dbReference type="Pfam" id="PF16320">
    <property type="entry name" value="Ribosomal_L12_N"/>
    <property type="match status" value="1"/>
</dbReference>
<evidence type="ECO:0008006" key="8">
    <source>
        <dbReference type="Google" id="ProtNLM"/>
    </source>
</evidence>
<dbReference type="SUPFAM" id="SSF54736">
    <property type="entry name" value="ClpS-like"/>
    <property type="match status" value="1"/>
</dbReference>
<keyword evidence="7" id="KW-1185">Reference proteome</keyword>
<dbReference type="FunFam" id="3.30.1390.10:FF:000001">
    <property type="entry name" value="50S ribosomal protein L7/L12"/>
    <property type="match status" value="1"/>
</dbReference>
<dbReference type="GO" id="GO:0003729">
    <property type="term" value="F:mRNA binding"/>
    <property type="evidence" value="ECO:0007669"/>
    <property type="project" value="TreeGrafter"/>
</dbReference>
<evidence type="ECO:0000259" key="5">
    <source>
        <dbReference type="Pfam" id="PF16320"/>
    </source>
</evidence>
<protein>
    <recommendedName>
        <fullName evidence="8">Ribosomal protein L7/L12 C-terminal domain-containing protein</fullName>
    </recommendedName>
</protein>
<sequence length="186" mass="19438">MSSIIRQSVRSVLNVGTKRVSSSPVSLIVSIRFNSTEAVASGSASAPVDPKISTIVDQISKLTLLETSSLITELKSKLNIADIALPVGGAAAAGAAGAAQAAAPAEEEKKEEVEEKTIFSIKLESFDPKSKPKVIKEIKSLLGLSLVESKKFVEAAPKVLKENVAKDEAEKIKGVLEGLGAKVSLE</sequence>
<name>A0A1E4U293_PACTA</name>
<dbReference type="InterPro" id="IPR014719">
    <property type="entry name" value="Ribosomal_bL12_C/ClpS-like"/>
</dbReference>